<feature type="domain" description="Thioredoxin" evidence="4">
    <location>
        <begin position="42"/>
        <end position="148"/>
    </location>
</feature>
<evidence type="ECO:0000256" key="3">
    <source>
        <dbReference type="SAM" id="MobiDB-lite"/>
    </source>
</evidence>
<keyword evidence="6" id="KW-1185">Reference proteome</keyword>
<comment type="similarity">
    <text evidence="1">Belongs to the thioredoxin family.</text>
</comment>
<evidence type="ECO:0000313" key="5">
    <source>
        <dbReference type="EMBL" id="GAU99638.1"/>
    </source>
</evidence>
<comment type="caution">
    <text evidence="5">The sequence shown here is derived from an EMBL/GenBank/DDBJ whole genome shotgun (WGS) entry which is preliminary data.</text>
</comment>
<dbReference type="InterPro" id="IPR036249">
    <property type="entry name" value="Thioredoxin-like_sf"/>
</dbReference>
<dbReference type="AlphaFoldDB" id="A0A1D1VMB4"/>
<dbReference type="InterPro" id="IPR045108">
    <property type="entry name" value="TXNDC17-like"/>
</dbReference>
<evidence type="ECO:0000256" key="2">
    <source>
        <dbReference type="ARBA" id="ARBA00016949"/>
    </source>
</evidence>
<dbReference type="OrthoDB" id="78947at2759"/>
<protein>
    <recommendedName>
        <fullName evidence="2">Thioredoxin domain-containing protein 17</fullName>
    </recommendedName>
</protein>
<dbReference type="Proteomes" id="UP000186922">
    <property type="component" value="Unassembled WGS sequence"/>
</dbReference>
<name>A0A1D1VMB4_RAMVA</name>
<accession>A0A1D1VMB4</accession>
<feature type="compositionally biased region" description="Polar residues" evidence="3">
    <location>
        <begin position="1"/>
        <end position="13"/>
    </location>
</feature>
<dbReference type="PANTHER" id="PTHR12452">
    <property type="entry name" value="42-9-9 PROTEIN-RELATED"/>
    <property type="match status" value="1"/>
</dbReference>
<gene>
    <name evidence="5" type="primary">RvY_10606-1</name>
    <name evidence="5" type="synonym">RvY_10606.1</name>
    <name evidence="5" type="ORF">RvY_10606</name>
</gene>
<feature type="region of interest" description="Disordered" evidence="3">
    <location>
        <begin position="1"/>
        <end position="22"/>
    </location>
</feature>
<dbReference type="GO" id="GO:0047134">
    <property type="term" value="F:protein-disulfide reductase [NAD(P)H] activity"/>
    <property type="evidence" value="ECO:0007669"/>
    <property type="project" value="InterPro"/>
</dbReference>
<sequence length="150" mass="17183">MTLDGTSESPSHQVHSHHSAMASPTHLHKASSVFEFRAWGQECHSRIPKFFGYFYGNEDPTTGRSWCPDCVIAEPIIKEALKHAPDGTQMIRTAVGNRDEWKNPENEWRRELKLKCIPTLIKFVEGREVDRLEELDCASPDRVSEFLQDC</sequence>
<dbReference type="EMBL" id="BDGG01000005">
    <property type="protein sequence ID" value="GAU99638.1"/>
    <property type="molecule type" value="Genomic_DNA"/>
</dbReference>
<dbReference type="Pfam" id="PF06110">
    <property type="entry name" value="TXD17-like_Trx"/>
    <property type="match status" value="1"/>
</dbReference>
<dbReference type="InterPro" id="IPR010357">
    <property type="entry name" value="TXNDC17_dom"/>
</dbReference>
<reference evidence="5 6" key="1">
    <citation type="journal article" date="2016" name="Nat. Commun.">
        <title>Extremotolerant tardigrade genome and improved radiotolerance of human cultured cells by tardigrade-unique protein.</title>
        <authorList>
            <person name="Hashimoto T."/>
            <person name="Horikawa D.D."/>
            <person name="Saito Y."/>
            <person name="Kuwahara H."/>
            <person name="Kozuka-Hata H."/>
            <person name="Shin-I T."/>
            <person name="Minakuchi Y."/>
            <person name="Ohishi K."/>
            <person name="Motoyama A."/>
            <person name="Aizu T."/>
            <person name="Enomoto A."/>
            <person name="Kondo K."/>
            <person name="Tanaka S."/>
            <person name="Hara Y."/>
            <person name="Koshikawa S."/>
            <person name="Sagara H."/>
            <person name="Miura T."/>
            <person name="Yokobori S."/>
            <person name="Miyagawa K."/>
            <person name="Suzuki Y."/>
            <person name="Kubo T."/>
            <person name="Oyama M."/>
            <person name="Kohara Y."/>
            <person name="Fujiyama A."/>
            <person name="Arakawa K."/>
            <person name="Katayama T."/>
            <person name="Toyoda A."/>
            <person name="Kunieda T."/>
        </authorList>
    </citation>
    <scope>NUCLEOTIDE SEQUENCE [LARGE SCALE GENOMIC DNA]</scope>
    <source>
        <strain evidence="5 6">YOKOZUNA-1</strain>
    </source>
</reference>
<dbReference type="STRING" id="947166.A0A1D1VMB4"/>
<evidence type="ECO:0000259" key="4">
    <source>
        <dbReference type="Pfam" id="PF06110"/>
    </source>
</evidence>
<evidence type="ECO:0000256" key="1">
    <source>
        <dbReference type="ARBA" id="ARBA00008987"/>
    </source>
</evidence>
<evidence type="ECO:0000313" key="6">
    <source>
        <dbReference type="Proteomes" id="UP000186922"/>
    </source>
</evidence>
<organism evidence="5 6">
    <name type="scientific">Ramazzottius varieornatus</name>
    <name type="common">Water bear</name>
    <name type="synonym">Tardigrade</name>
    <dbReference type="NCBI Taxonomy" id="947166"/>
    <lineage>
        <taxon>Eukaryota</taxon>
        <taxon>Metazoa</taxon>
        <taxon>Ecdysozoa</taxon>
        <taxon>Tardigrada</taxon>
        <taxon>Eutardigrada</taxon>
        <taxon>Parachela</taxon>
        <taxon>Hypsibioidea</taxon>
        <taxon>Ramazzottiidae</taxon>
        <taxon>Ramazzottius</taxon>
    </lineage>
</organism>
<dbReference type="SUPFAM" id="SSF52833">
    <property type="entry name" value="Thioredoxin-like"/>
    <property type="match status" value="1"/>
</dbReference>
<proteinExistence type="inferred from homology"/>
<dbReference type="PANTHER" id="PTHR12452:SF0">
    <property type="entry name" value="THIOREDOXIN DOMAIN-CONTAINING PROTEIN 17"/>
    <property type="match status" value="1"/>
</dbReference>
<dbReference type="Gene3D" id="3.40.30.10">
    <property type="entry name" value="Glutaredoxin"/>
    <property type="match status" value="1"/>
</dbReference>
<dbReference type="GO" id="GO:0005829">
    <property type="term" value="C:cytosol"/>
    <property type="evidence" value="ECO:0007669"/>
    <property type="project" value="TreeGrafter"/>
</dbReference>